<reference evidence="2 4" key="5">
    <citation type="journal article" date="2023" name="Int. J. Syst. Evol. Microbiol.">
        <title>Sellimonas catena sp. nov., isolated from human faeces.</title>
        <authorList>
            <person name="Hisatomi A."/>
            <person name="Ohkuma M."/>
            <person name="Sakamoto M."/>
        </authorList>
    </citation>
    <scope>NUCLEOTIDE SEQUENCE [LARGE SCALE GENOMIC DNA]</scope>
    <source>
        <strain evidence="2 4">12EGH17</strain>
        <strain evidence="3">18CBH55</strain>
    </source>
</reference>
<reference evidence="3" key="4">
    <citation type="submission" date="2022-11" db="EMBL/GenBank/DDBJ databases">
        <title>Draft genome sequence of Sellimonas catena strain 18CBH55.</title>
        <authorList>
            <person name="Atsushi H."/>
            <person name="Moriya O."/>
            <person name="Mitsuo S."/>
        </authorList>
    </citation>
    <scope>NUCLEOTIDE SEQUENCE</scope>
    <source>
        <strain evidence="3">18CBH55</strain>
    </source>
</reference>
<evidence type="ECO:0000313" key="3">
    <source>
        <dbReference type="EMBL" id="GLG89271.1"/>
    </source>
</evidence>
<reference evidence="2" key="2">
    <citation type="submission" date="2022-11" db="EMBL/GenBank/DDBJ databases">
        <title>Draft genome sequence of Sellimonas catena strain 12EGH17.</title>
        <authorList>
            <person name="Atsushi H."/>
            <person name="Moriya O."/>
            <person name="Mitsuo S."/>
        </authorList>
    </citation>
    <scope>NUCLEOTIDE SEQUENCE</scope>
    <source>
        <strain evidence="2">12EGH17</strain>
    </source>
</reference>
<dbReference type="InterPro" id="IPR014444">
    <property type="entry name" value="PH1575-like"/>
</dbReference>
<evidence type="ECO:0000313" key="2">
    <source>
        <dbReference type="EMBL" id="GLG05849.1"/>
    </source>
</evidence>
<evidence type="ECO:0000313" key="4">
    <source>
        <dbReference type="Proteomes" id="UP001145145"/>
    </source>
</evidence>
<sequence length="261" mass="29512">MLMHHACMLCNLNQVYRVIRLLDMDELSDRHLVSKVVAFLAEADYSKTNSEIMGETWKLITRETGQEDPYAEIKKRYNRMLLDEEEELRLSVKRSEDPLCGALRLAAAGNQIDFAGSREVRFVMEEVYHRMNGMLAVDDSGQLFKDLKDAKSVLYIGDNCGEIVLDKLFIEEIRKQYPDLSVTYGVRGEPIVNDVTILDVRMTGMERVAEVIENGSGALGTVLSDTSLQFRNVFEKADVIISKGQGNFEVSVNAPTRTFTI</sequence>
<dbReference type="InterPro" id="IPR036075">
    <property type="entry name" value="ARMT-1-like_metal-bd_sf"/>
</dbReference>
<dbReference type="SUPFAM" id="SSF111321">
    <property type="entry name" value="AF1104-like"/>
    <property type="match status" value="1"/>
</dbReference>
<organism evidence="2 4">
    <name type="scientific">Sellimonas catena</name>
    <dbReference type="NCBI Taxonomy" id="2994035"/>
    <lineage>
        <taxon>Bacteria</taxon>
        <taxon>Bacillati</taxon>
        <taxon>Bacillota</taxon>
        <taxon>Clostridia</taxon>
        <taxon>Lachnospirales</taxon>
        <taxon>Lachnospiraceae</taxon>
        <taxon>Sellimonas</taxon>
    </lineage>
</organism>
<reference evidence="3" key="3">
    <citation type="submission" date="2022-11" db="EMBL/GenBank/DDBJ databases">
        <title>Draft genome sequence of Sellimonas catena strain 18CBH55.</title>
        <authorList>
            <person name="Hisatomi A."/>
            <person name="Ohkuma M."/>
            <person name="Sakamoto M."/>
        </authorList>
    </citation>
    <scope>NUCLEOTIDE SEQUENCE</scope>
    <source>
        <strain evidence="3">18CBH55</strain>
    </source>
</reference>
<dbReference type="PIRSF" id="PIRSF006593">
    <property type="entry name" value="UCP006593"/>
    <property type="match status" value="1"/>
</dbReference>
<dbReference type="Proteomes" id="UP001145094">
    <property type="component" value="Unassembled WGS sequence"/>
</dbReference>
<dbReference type="RefSeq" id="WP_281844495.1">
    <property type="nucleotide sequence ID" value="NZ_BSBO01000038.1"/>
</dbReference>
<dbReference type="InterPro" id="IPR002791">
    <property type="entry name" value="ARMT1-like_metal-bd"/>
</dbReference>
<comment type="caution">
    <text evidence="2">The sequence shown here is derived from an EMBL/GenBank/DDBJ whole genome shotgun (WGS) entry which is preliminary data.</text>
</comment>
<reference evidence="2" key="1">
    <citation type="submission" date="2022-11" db="EMBL/GenBank/DDBJ databases">
        <title>Draft genome sequence of Sellimonas catena strain 12EGH17.</title>
        <authorList>
            <person name="Hisatomi A."/>
            <person name="Ohkuma M."/>
            <person name="Sakamoto M."/>
        </authorList>
    </citation>
    <scope>NUCLEOTIDE SEQUENCE</scope>
    <source>
        <strain evidence="2">12EGH17</strain>
    </source>
</reference>
<dbReference type="EMBL" id="BSCH01000003">
    <property type="protein sequence ID" value="GLG89271.1"/>
    <property type="molecule type" value="Genomic_DNA"/>
</dbReference>
<name>A0A9W6C9G2_9FIRM</name>
<proteinExistence type="predicted"/>
<dbReference type="AlphaFoldDB" id="A0A9W6C9G2"/>
<accession>A0A9W6C9G2</accession>
<protein>
    <recommendedName>
        <fullName evidence="1">Damage-control phosphatase ARMT1-like metal-binding domain-containing protein</fullName>
    </recommendedName>
</protein>
<gene>
    <name evidence="2" type="ORF">Selli1_30230</name>
    <name evidence="3" type="ORF">Selli2_06980</name>
</gene>
<dbReference type="Pfam" id="PF01937">
    <property type="entry name" value="ARMT1-like_dom"/>
    <property type="match status" value="1"/>
</dbReference>
<feature type="domain" description="Damage-control phosphatase ARMT1-like metal-binding" evidence="1">
    <location>
        <begin position="3"/>
        <end position="249"/>
    </location>
</feature>
<dbReference type="EMBL" id="BSBO01000038">
    <property type="protein sequence ID" value="GLG05849.1"/>
    <property type="molecule type" value="Genomic_DNA"/>
</dbReference>
<keyword evidence="4" id="KW-1185">Reference proteome</keyword>
<dbReference type="Gene3D" id="1.10.285.20">
    <property type="entry name" value="Uncharacterised protein PF01937, DUF89, domain 2"/>
    <property type="match status" value="1"/>
</dbReference>
<dbReference type="Gene3D" id="3.40.50.10880">
    <property type="entry name" value="Uncharacterised protein PF01937, DUF89, domain 3"/>
    <property type="match status" value="1"/>
</dbReference>
<evidence type="ECO:0000259" key="1">
    <source>
        <dbReference type="Pfam" id="PF01937"/>
    </source>
</evidence>
<dbReference type="Proteomes" id="UP001145145">
    <property type="component" value="Unassembled WGS sequence"/>
</dbReference>